<protein>
    <submittedName>
        <fullName evidence="3">Unnamed protein product</fullName>
    </submittedName>
</protein>
<dbReference type="Proteomes" id="UP001165121">
    <property type="component" value="Unassembled WGS sequence"/>
</dbReference>
<keyword evidence="4" id="KW-1185">Reference proteome</keyword>
<organism evidence="3 4">
    <name type="scientific">Phytophthora fragariaefolia</name>
    <dbReference type="NCBI Taxonomy" id="1490495"/>
    <lineage>
        <taxon>Eukaryota</taxon>
        <taxon>Sar</taxon>
        <taxon>Stramenopiles</taxon>
        <taxon>Oomycota</taxon>
        <taxon>Peronosporomycetes</taxon>
        <taxon>Peronosporales</taxon>
        <taxon>Peronosporaceae</taxon>
        <taxon>Phytophthora</taxon>
    </lineage>
</organism>
<comment type="caution">
    <text evidence="3">The sequence shown here is derived from an EMBL/GenBank/DDBJ whole genome shotgun (WGS) entry which is preliminary data.</text>
</comment>
<feature type="chain" id="PRO_5040945868" evidence="2">
    <location>
        <begin position="19"/>
        <end position="661"/>
    </location>
</feature>
<accession>A0A9W6U543</accession>
<sequence>MQHWRLRLLLHQVLTSWGGYVRRQRQQTSLYRPITDALIMKSSKRLLQLAFAIWEQHYARGQAQRMLVRVVDRHLYKKVCERAWRKWKIKVHQLAQIDIFHQRYLDHRLRRIWNAWSVRTREKEHREQQRRRAVRHYYLSLLRHGLNGFRAWRAHGQLKLSRVQAMLDAADARSILSAFSRWDHFTSKRKLQALKCDRALLHSQSQLVKRVWREGFMIFFAKAQSKKKKITAANEQYYTRTVTRCFHVWKDLWRNHRNHGETLNNMLGAYLLTKKRAVQAGAFEAWLEFTRAQAAARVVNAQVRGHHRQKTRQALVHWKLTLERRAFDGWKQYLQDRKAKQKRVHEALEFRHEQFVRDGLRHWLTAAIHLQEQREQRVTIVQASSTMAVWRRVAAIARHWRYLVIRHNALRDQDTLLRTRRGMPRHLGDVYWNRGHSPDIPAVSIPRQDGDSLRNVNILSTGEERSNWTNKRSTLSGFVLLPRNRPQPRKPVDVMLFAETKMKGFSGEKENPKTHEAFRYGFDFPSERLVPPQSPPETQADLPRPPVRLSSEPMAVENRRKCRDIPSREPGDVLIPSSTAGQLDTLERQLLALSQRKLEWKAFQKQLDELRRDVDTNPRLLSTLQSMEKQDVARTKQWARTKERIRSLATEIRHLRSALQR</sequence>
<evidence type="ECO:0000256" key="2">
    <source>
        <dbReference type="SAM" id="SignalP"/>
    </source>
</evidence>
<evidence type="ECO:0000256" key="1">
    <source>
        <dbReference type="SAM" id="MobiDB-lite"/>
    </source>
</evidence>
<proteinExistence type="predicted"/>
<feature type="signal peptide" evidence="2">
    <location>
        <begin position="1"/>
        <end position="18"/>
    </location>
</feature>
<dbReference type="EMBL" id="BSXT01000363">
    <property type="protein sequence ID" value="GMF25536.1"/>
    <property type="molecule type" value="Genomic_DNA"/>
</dbReference>
<name>A0A9W6U543_9STRA</name>
<evidence type="ECO:0000313" key="3">
    <source>
        <dbReference type="EMBL" id="GMF25536.1"/>
    </source>
</evidence>
<gene>
    <name evidence="3" type="ORF">Pfra01_000458700</name>
</gene>
<feature type="region of interest" description="Disordered" evidence="1">
    <location>
        <begin position="528"/>
        <end position="549"/>
    </location>
</feature>
<keyword evidence="2" id="KW-0732">Signal</keyword>
<reference evidence="3" key="1">
    <citation type="submission" date="2023-04" db="EMBL/GenBank/DDBJ databases">
        <title>Phytophthora fragariaefolia NBRC 109709.</title>
        <authorList>
            <person name="Ichikawa N."/>
            <person name="Sato H."/>
            <person name="Tonouchi N."/>
        </authorList>
    </citation>
    <scope>NUCLEOTIDE SEQUENCE</scope>
    <source>
        <strain evidence="3">NBRC 109709</strain>
    </source>
</reference>
<evidence type="ECO:0000313" key="4">
    <source>
        <dbReference type="Proteomes" id="UP001165121"/>
    </source>
</evidence>
<dbReference type="OrthoDB" id="195843at2759"/>
<dbReference type="AlphaFoldDB" id="A0A9W6U543"/>